<evidence type="ECO:0000313" key="1">
    <source>
        <dbReference type="EMBL" id="OMH80688.1"/>
    </source>
</evidence>
<organism evidence="1 2">
    <name type="scientific">Zancudomyces culisetae</name>
    <name type="common">Gut fungus</name>
    <name type="synonym">Smittium culisetae</name>
    <dbReference type="NCBI Taxonomy" id="1213189"/>
    <lineage>
        <taxon>Eukaryota</taxon>
        <taxon>Fungi</taxon>
        <taxon>Fungi incertae sedis</taxon>
        <taxon>Zoopagomycota</taxon>
        <taxon>Kickxellomycotina</taxon>
        <taxon>Harpellomycetes</taxon>
        <taxon>Harpellales</taxon>
        <taxon>Legeriomycetaceae</taxon>
        <taxon>Zancudomyces</taxon>
    </lineage>
</organism>
<evidence type="ECO:0000313" key="2">
    <source>
        <dbReference type="Proteomes" id="UP000188320"/>
    </source>
</evidence>
<sequence length="279" mass="32019">MIKNHNPKRSHQHEINDRDNLKKRMWEYRSINDAFTPNPYQSTGNNRKHILDNNANKVDSIPGYNIEIDSENDLDEEHNEYNLKDIEEMLDFERIENEVLDAQSYTIQSDDITNYNQLNIIETNFDTDATPTVLSKKKTILNTEDDTTPLASSKPHELKETAICYSIISSQSDMQNEQKAQQVQETQEVEKAENPYALSSTESIAALKTLETEFIQLIEDGIKFILVFDSIIEGNKKTFSEKAEQLQAKANSLNSKWENVKNGTNSLMTLSSQYLMNGK</sequence>
<protein>
    <submittedName>
        <fullName evidence="1">Uncharacterized protein</fullName>
    </submittedName>
</protein>
<reference evidence="2" key="1">
    <citation type="submission" date="2017-01" db="EMBL/GenBank/DDBJ databases">
        <authorList>
            <person name="Wang Y."/>
            <person name="White M."/>
            <person name="Kvist S."/>
            <person name="Moncalvo J.-M."/>
        </authorList>
    </citation>
    <scope>NUCLEOTIDE SEQUENCE [LARGE SCALE GENOMIC DNA]</scope>
    <source>
        <strain evidence="2">COL-18-3</strain>
    </source>
</reference>
<dbReference type="EMBL" id="LSSK01001112">
    <property type="protein sequence ID" value="OMH80688.1"/>
    <property type="molecule type" value="Genomic_DNA"/>
</dbReference>
<dbReference type="AlphaFoldDB" id="A0A1R1PIC0"/>
<proteinExistence type="predicted"/>
<name>A0A1R1PIC0_ZANCU</name>
<comment type="caution">
    <text evidence="1">The sequence shown here is derived from an EMBL/GenBank/DDBJ whole genome shotgun (WGS) entry which is preliminary data.</text>
</comment>
<keyword evidence="2" id="KW-1185">Reference proteome</keyword>
<dbReference type="OrthoDB" id="5623106at2759"/>
<dbReference type="Proteomes" id="UP000188320">
    <property type="component" value="Unassembled WGS sequence"/>
</dbReference>
<accession>A0A1R1PIC0</accession>
<gene>
    <name evidence="1" type="ORF">AX774_g5874</name>
</gene>